<name>A0A380JMM6_9STRE</name>
<dbReference type="InterPro" id="IPR006232">
    <property type="entry name" value="Suc6P_hydrolase"/>
</dbReference>
<dbReference type="EMBL" id="UHFF01000002">
    <property type="protein sequence ID" value="SUN45057.1"/>
    <property type="molecule type" value="Genomic_DNA"/>
</dbReference>
<protein>
    <recommendedName>
        <fullName evidence="4 8">Sucrose-6-phosphate hydrolase</fullName>
        <ecNumber evidence="3 8">3.2.1.26</ecNumber>
    </recommendedName>
    <alternativeName>
        <fullName evidence="7 9">Invertase</fullName>
    </alternativeName>
</protein>
<dbReference type="GO" id="GO:0004564">
    <property type="term" value="F:beta-fructofuranosidase activity"/>
    <property type="evidence" value="ECO:0007669"/>
    <property type="project" value="UniProtKB-EC"/>
</dbReference>
<feature type="domain" description="Glycosyl hydrolase family 32 C-terminal" evidence="11">
    <location>
        <begin position="355"/>
        <end position="467"/>
    </location>
</feature>
<dbReference type="PANTHER" id="PTHR43101">
    <property type="entry name" value="BETA-FRUCTOSIDASE"/>
    <property type="match status" value="1"/>
</dbReference>
<dbReference type="SMART" id="SM00640">
    <property type="entry name" value="Glyco_32"/>
    <property type="match status" value="1"/>
</dbReference>
<comment type="similarity">
    <text evidence="2 8">Belongs to the glycosyl hydrolase 32 family.</text>
</comment>
<sequence>MDLPRSIRYRPYQEWSKEAYQAIQQKVAQSLWRSHFHIEARTGLLNDPNGFSYFAGSFQLFYQNWPFGAAHGLKQWVHTTSTDLVHFTETKTRLLPDHQNDSHGAYSGSAYPIGDKLFLCYTGNVRSKDWVRHPLQIGAWMDQSGHITKYEQVLIDKPDDVTEHFRDPQIFTYQDQLYAIIGAQNLQNQGIIKLYKANNNDVTSWQFVADLDFDDSGTAYMIECPNLVFIEDKPVLIFCPQGLAKSELDYQNIYPNTYKVFQTFDPKRGRLLGGGPIQNLDFGFEAYATQAFNSPDGRVLAVSWIGLPDIDYPTDKYAYQGALSLVKELRLKNGRLHQAPVPDLSKLRDKAQPFQNKKNSSNCYELALTVEAQQAAELLLFADTQHKGLKLTVDTCKGQLTIDRSKAGAQYAQEFGAKRSCQIPVNRATLNIYVDKSILEIFVNQGEAVLTSRVFPNEEQSGIELLKGQVSGYYYEMRY</sequence>
<dbReference type="EC" id="3.2.1.26" evidence="3 8"/>
<keyword evidence="5 8" id="KW-0378">Hydrolase</keyword>
<accession>A0A380JMM6</accession>
<evidence type="ECO:0000256" key="2">
    <source>
        <dbReference type="ARBA" id="ARBA00009902"/>
    </source>
</evidence>
<dbReference type="InterPro" id="IPR013189">
    <property type="entry name" value="Glyco_hydro_32_C"/>
</dbReference>
<dbReference type="InterPro" id="IPR023296">
    <property type="entry name" value="Glyco_hydro_beta-prop_sf"/>
</dbReference>
<comment type="pathway">
    <text evidence="1 9">Glycan biosynthesis; sucrose metabolism.</text>
</comment>
<evidence type="ECO:0000256" key="6">
    <source>
        <dbReference type="ARBA" id="ARBA00023295"/>
    </source>
</evidence>
<evidence type="ECO:0000256" key="8">
    <source>
        <dbReference type="RuleBase" id="RU362110"/>
    </source>
</evidence>
<dbReference type="SUPFAM" id="SSF75005">
    <property type="entry name" value="Arabinanase/levansucrase/invertase"/>
    <property type="match status" value="1"/>
</dbReference>
<dbReference type="Gene3D" id="2.60.120.560">
    <property type="entry name" value="Exo-inulinase, domain 1"/>
    <property type="match status" value="1"/>
</dbReference>
<dbReference type="Proteomes" id="UP000254461">
    <property type="component" value="Unassembled WGS sequence"/>
</dbReference>
<organism evidence="12 13">
    <name type="scientific">Streptococcus equi subsp. equi</name>
    <dbReference type="NCBI Taxonomy" id="148942"/>
    <lineage>
        <taxon>Bacteria</taxon>
        <taxon>Bacillati</taxon>
        <taxon>Bacillota</taxon>
        <taxon>Bacilli</taxon>
        <taxon>Lactobacillales</taxon>
        <taxon>Streptococcaceae</taxon>
        <taxon>Streptococcus</taxon>
    </lineage>
</organism>
<keyword evidence="9" id="KW-0963">Cytoplasm</keyword>
<evidence type="ECO:0000313" key="13">
    <source>
        <dbReference type="Proteomes" id="UP000254461"/>
    </source>
</evidence>
<dbReference type="CDD" id="cd18623">
    <property type="entry name" value="GH32_ScrB-like"/>
    <property type="match status" value="1"/>
</dbReference>
<dbReference type="GO" id="GO:0005737">
    <property type="term" value="C:cytoplasm"/>
    <property type="evidence" value="ECO:0007669"/>
    <property type="project" value="UniProtKB-SubCell"/>
</dbReference>
<dbReference type="NCBIfam" id="TIGR01322">
    <property type="entry name" value="scrB_fam"/>
    <property type="match status" value="1"/>
</dbReference>
<evidence type="ECO:0000259" key="11">
    <source>
        <dbReference type="Pfam" id="PF08244"/>
    </source>
</evidence>
<dbReference type="GO" id="GO:0005985">
    <property type="term" value="P:sucrose metabolic process"/>
    <property type="evidence" value="ECO:0007669"/>
    <property type="project" value="UniProtKB-UniPathway"/>
</dbReference>
<dbReference type="InterPro" id="IPR001362">
    <property type="entry name" value="Glyco_hydro_32"/>
</dbReference>
<evidence type="ECO:0000256" key="4">
    <source>
        <dbReference type="ARBA" id="ARBA00019623"/>
    </source>
</evidence>
<keyword evidence="9" id="KW-0119">Carbohydrate metabolism</keyword>
<evidence type="ECO:0000313" key="12">
    <source>
        <dbReference type="EMBL" id="SUN45057.1"/>
    </source>
</evidence>
<dbReference type="InterPro" id="IPR013320">
    <property type="entry name" value="ConA-like_dom_sf"/>
</dbReference>
<comment type="subcellular location">
    <subcellularLocation>
        <location evidence="9">Cytoplasm</location>
    </subcellularLocation>
</comment>
<evidence type="ECO:0000256" key="7">
    <source>
        <dbReference type="ARBA" id="ARBA00033367"/>
    </source>
</evidence>
<feature type="domain" description="Glycosyl hydrolase family 32 N-terminal" evidence="10">
    <location>
        <begin position="37"/>
        <end position="340"/>
    </location>
</feature>
<evidence type="ECO:0000256" key="1">
    <source>
        <dbReference type="ARBA" id="ARBA00004914"/>
    </source>
</evidence>
<dbReference type="Pfam" id="PF08244">
    <property type="entry name" value="Glyco_hydro_32C"/>
    <property type="match status" value="1"/>
</dbReference>
<reference evidence="12 13" key="1">
    <citation type="submission" date="2018-06" db="EMBL/GenBank/DDBJ databases">
        <authorList>
            <consortium name="Pathogen Informatics"/>
            <person name="Doyle S."/>
        </authorList>
    </citation>
    <scope>NUCLEOTIDE SEQUENCE [LARGE SCALE GENOMIC DNA]</scope>
    <source>
        <strain evidence="12 13">NCTC12092</strain>
    </source>
</reference>
<dbReference type="UniPathway" id="UPA00238"/>
<dbReference type="Pfam" id="PF00251">
    <property type="entry name" value="Glyco_hydro_32N"/>
    <property type="match status" value="1"/>
</dbReference>
<evidence type="ECO:0000259" key="10">
    <source>
        <dbReference type="Pfam" id="PF00251"/>
    </source>
</evidence>
<keyword evidence="6 8" id="KW-0326">Glycosidase</keyword>
<evidence type="ECO:0000256" key="9">
    <source>
        <dbReference type="RuleBase" id="RU365015"/>
    </source>
</evidence>
<dbReference type="InterPro" id="IPR013148">
    <property type="entry name" value="Glyco_hydro_32_N"/>
</dbReference>
<dbReference type="GeneID" id="83704244"/>
<dbReference type="InterPro" id="IPR051214">
    <property type="entry name" value="GH32_Enzymes"/>
</dbReference>
<dbReference type="Gene3D" id="2.115.10.20">
    <property type="entry name" value="Glycosyl hydrolase domain, family 43"/>
    <property type="match status" value="1"/>
</dbReference>
<comment type="function">
    <text evidence="9">Enables the bacterium to metabolize sucrose as a sole carbon source.</text>
</comment>
<proteinExistence type="inferred from homology"/>
<dbReference type="RefSeq" id="WP_115250606.1">
    <property type="nucleotide sequence ID" value="NZ_UHFF01000002.1"/>
</dbReference>
<dbReference type="PANTHER" id="PTHR43101:SF1">
    <property type="entry name" value="BETA-FRUCTOSIDASE"/>
    <property type="match status" value="1"/>
</dbReference>
<dbReference type="SUPFAM" id="SSF49899">
    <property type="entry name" value="Concanavalin A-like lectins/glucanases"/>
    <property type="match status" value="1"/>
</dbReference>
<dbReference type="AlphaFoldDB" id="A0A380JMM6"/>
<evidence type="ECO:0000256" key="5">
    <source>
        <dbReference type="ARBA" id="ARBA00022801"/>
    </source>
</evidence>
<evidence type="ECO:0000256" key="3">
    <source>
        <dbReference type="ARBA" id="ARBA00012758"/>
    </source>
</evidence>
<gene>
    <name evidence="12" type="primary">scrB</name>
    <name evidence="12" type="ORF">NCTC12092_00352</name>
</gene>
<comment type="catalytic activity">
    <reaction evidence="8">
        <text>Hydrolysis of terminal non-reducing beta-D-fructofuranoside residues in beta-D-fructofuranosides.</text>
        <dbReference type="EC" id="3.2.1.26"/>
    </reaction>
</comment>